<dbReference type="RefSeq" id="WP_034199705.1">
    <property type="nucleotide sequence ID" value="NZ_CABVQD010000069.1"/>
</dbReference>
<dbReference type="Pfam" id="PF14085">
    <property type="entry name" value="DUF4265"/>
    <property type="match status" value="1"/>
</dbReference>
<protein>
    <recommendedName>
        <fullName evidence="3">DUF4265 domain-containing protein</fullName>
    </recommendedName>
</protein>
<name>A0A6J5F8T5_9BURK</name>
<dbReference type="Proteomes" id="UP000494330">
    <property type="component" value="Unassembled WGS sequence"/>
</dbReference>
<accession>A0A6J5F8T5</accession>
<evidence type="ECO:0000313" key="2">
    <source>
        <dbReference type="Proteomes" id="UP000494330"/>
    </source>
</evidence>
<dbReference type="AlphaFoldDB" id="A0A6J5F8T5"/>
<evidence type="ECO:0000313" key="1">
    <source>
        <dbReference type="EMBL" id="VWC48625.1"/>
    </source>
</evidence>
<proteinExistence type="predicted"/>
<keyword evidence="2" id="KW-1185">Reference proteome</keyword>
<evidence type="ECO:0008006" key="3">
    <source>
        <dbReference type="Google" id="ProtNLM"/>
    </source>
</evidence>
<gene>
    <name evidence="1" type="ORF">BPA30113_07535</name>
</gene>
<reference evidence="1 2" key="1">
    <citation type="submission" date="2019-09" db="EMBL/GenBank/DDBJ databases">
        <authorList>
            <person name="Depoorter E."/>
        </authorList>
    </citation>
    <scope>NUCLEOTIDE SEQUENCE [LARGE SCALE GENOMIC DNA]</scope>
    <source>
        <strain evidence="1">LMG 30113</strain>
    </source>
</reference>
<sequence>MAGFAKIVFRLKTDADGYPPVGFESLWGGALGENSYVIDNVPYYICGVSKGDTVVTEEIDGELVAAGVVARGGHSTLRVFAEDDTTRKAIVQSLTQLGAQCSVTDGLSLFAVDIASDVEFQRIDAFLASQCDGEHVAYEDACLQHTGIDSIRMDECASLATVPLRLN</sequence>
<dbReference type="InterPro" id="IPR025361">
    <property type="entry name" value="DUF4265"/>
</dbReference>
<dbReference type="EMBL" id="CABVQD010000069">
    <property type="protein sequence ID" value="VWC48625.1"/>
    <property type="molecule type" value="Genomic_DNA"/>
</dbReference>
<organism evidence="1 2">
    <name type="scientific">Burkholderia paludis</name>
    <dbReference type="NCBI Taxonomy" id="1506587"/>
    <lineage>
        <taxon>Bacteria</taxon>
        <taxon>Pseudomonadati</taxon>
        <taxon>Pseudomonadota</taxon>
        <taxon>Betaproteobacteria</taxon>
        <taxon>Burkholderiales</taxon>
        <taxon>Burkholderiaceae</taxon>
        <taxon>Burkholderia</taxon>
        <taxon>Burkholderia cepacia complex</taxon>
    </lineage>
</organism>